<dbReference type="FunFam" id="1.10.8.10:FF:000003">
    <property type="entry name" value="UV excision repair protein RAD23 homolog"/>
    <property type="match status" value="1"/>
</dbReference>
<dbReference type="SUPFAM" id="SSF101238">
    <property type="entry name" value="XPC-binding domain"/>
    <property type="match status" value="1"/>
</dbReference>
<dbReference type="GO" id="GO:0070628">
    <property type="term" value="F:proteasome binding"/>
    <property type="evidence" value="ECO:0000318"/>
    <property type="project" value="GO_Central"/>
</dbReference>
<dbReference type="Gene3D" id="3.10.20.90">
    <property type="entry name" value="Phosphatidylinositol 3-kinase Catalytic Subunit, Chain A, domain 1"/>
    <property type="match status" value="1"/>
</dbReference>
<feature type="region of interest" description="Disordered" evidence="6">
    <location>
        <begin position="189"/>
        <end position="217"/>
    </location>
</feature>
<comment type="subcellular location">
    <subcellularLocation>
        <location evidence="5">Nucleus</location>
    </subcellularLocation>
    <subcellularLocation>
        <location evidence="5">Cytoplasm</location>
    </subcellularLocation>
</comment>
<dbReference type="SMART" id="SM00213">
    <property type="entry name" value="UBQ"/>
    <property type="match status" value="1"/>
</dbReference>
<keyword evidence="4 5" id="KW-0539">Nucleus</keyword>
<dbReference type="FunFam" id="1.10.8.10:FF:000002">
    <property type="entry name" value="UV excision repair protein RAD23 homolog"/>
    <property type="match status" value="1"/>
</dbReference>
<dbReference type="InterPro" id="IPR009060">
    <property type="entry name" value="UBA-like_sf"/>
</dbReference>
<dbReference type="GO" id="GO:0006289">
    <property type="term" value="P:nucleotide-excision repair"/>
    <property type="evidence" value="ECO:0007669"/>
    <property type="project" value="UniProtKB-UniRule"/>
</dbReference>
<dbReference type="SUPFAM" id="SSF46934">
    <property type="entry name" value="UBA-like"/>
    <property type="match status" value="2"/>
</dbReference>
<dbReference type="InterPro" id="IPR004806">
    <property type="entry name" value="Rad23"/>
</dbReference>
<dbReference type="InterPro" id="IPR015360">
    <property type="entry name" value="XPC-bd"/>
</dbReference>
<dbReference type="SMR" id="A2DY94"/>
<gene>
    <name evidence="9" type="ORF">TVAG_392980</name>
</gene>
<dbReference type="GO" id="GO:0005654">
    <property type="term" value="C:nucleoplasm"/>
    <property type="evidence" value="ECO:0000318"/>
    <property type="project" value="GO_Central"/>
</dbReference>
<evidence type="ECO:0000256" key="4">
    <source>
        <dbReference type="ARBA" id="ARBA00023242"/>
    </source>
</evidence>
<sequence>MEVSLRTISGVTYKQAVEPTTTIAELKVLVSEKANVAPEGIKLIYSAKFLDDSKTIAESNIQPGQAIIMHVQSSKNAKQPQKKSSEKRKSPKKESPIKVQEAAAPAPTQPKEEATQKPEQPGHSMVAPLPELEAKHQLVDPPNFNALVQTLTEMGFSEGDAAHALRAAVYNPDRAAEFLLTNYIPEMPQLYDPNDLANEEEDYDDDDNSDEEDDEQASTLQFLRQLHQNPELLPIYLKDLADNNPAVAPLIRNDPASFLVSLGVNPSEFDLSSLKHKSEFETLMEKFTEEEQKAIHRLEKLGFDTTDVIQVFEACDRDENLTKSCLEQMK</sequence>
<feature type="compositionally biased region" description="Basic and acidic residues" evidence="6">
    <location>
        <begin position="83"/>
        <end position="96"/>
    </location>
</feature>
<dbReference type="Proteomes" id="UP000001542">
    <property type="component" value="Unassembled WGS sequence"/>
</dbReference>
<dbReference type="PANTHER" id="PTHR10621">
    <property type="entry name" value="UV EXCISION REPAIR PROTEIN RAD23"/>
    <property type="match status" value="1"/>
</dbReference>
<dbReference type="GO" id="GO:0043130">
    <property type="term" value="F:ubiquitin binding"/>
    <property type="evidence" value="ECO:0000318"/>
    <property type="project" value="GO_Central"/>
</dbReference>
<dbReference type="AlphaFoldDB" id="A2DY94"/>
<evidence type="ECO:0000256" key="3">
    <source>
        <dbReference type="ARBA" id="ARBA00023204"/>
    </source>
</evidence>
<dbReference type="PRINTS" id="PR01839">
    <property type="entry name" value="RAD23PROTEIN"/>
</dbReference>
<dbReference type="VEuPathDB" id="TrichDB:TVAG_392980"/>
<comment type="similarity">
    <text evidence="5">Belongs to the RAD23 family.</text>
</comment>
<dbReference type="OrthoDB" id="419317at2759"/>
<name>A2DY94_TRIV3</name>
<dbReference type="KEGG" id="tva:4772562"/>
<evidence type="ECO:0000313" key="10">
    <source>
        <dbReference type="Proteomes" id="UP000001542"/>
    </source>
</evidence>
<keyword evidence="1" id="KW-0677">Repeat</keyword>
<evidence type="ECO:0000256" key="1">
    <source>
        <dbReference type="ARBA" id="ARBA00022737"/>
    </source>
</evidence>
<keyword evidence="3 5" id="KW-0234">DNA repair</keyword>
<dbReference type="CDD" id="cd14281">
    <property type="entry name" value="UBA2_Rad23_like"/>
    <property type="match status" value="1"/>
</dbReference>
<dbReference type="SUPFAM" id="SSF54236">
    <property type="entry name" value="Ubiquitin-like"/>
    <property type="match status" value="1"/>
</dbReference>
<evidence type="ECO:0000256" key="5">
    <source>
        <dbReference type="RuleBase" id="RU367049"/>
    </source>
</evidence>
<evidence type="ECO:0000259" key="7">
    <source>
        <dbReference type="PROSITE" id="PS50030"/>
    </source>
</evidence>
<dbReference type="RefSeq" id="XP_001326794.1">
    <property type="nucleotide sequence ID" value="XM_001326759.1"/>
</dbReference>
<dbReference type="InterPro" id="IPR000626">
    <property type="entry name" value="Ubiquitin-like_dom"/>
</dbReference>
<accession>A2DY94</accession>
<dbReference type="Gene3D" id="1.10.10.540">
    <property type="entry name" value="XPC-binding domain"/>
    <property type="match status" value="1"/>
</dbReference>
<evidence type="ECO:0000259" key="8">
    <source>
        <dbReference type="PROSITE" id="PS50053"/>
    </source>
</evidence>
<evidence type="ECO:0000256" key="6">
    <source>
        <dbReference type="SAM" id="MobiDB-lite"/>
    </source>
</evidence>
<dbReference type="InterPro" id="IPR015940">
    <property type="entry name" value="UBA"/>
</dbReference>
<dbReference type="STRING" id="5722.A2DY94"/>
<feature type="domain" description="UBA" evidence="7">
    <location>
        <begin position="138"/>
        <end position="182"/>
    </location>
</feature>
<dbReference type="PROSITE" id="PS50053">
    <property type="entry name" value="UBIQUITIN_2"/>
    <property type="match status" value="1"/>
</dbReference>
<reference evidence="9" key="2">
    <citation type="journal article" date="2007" name="Science">
        <title>Draft genome sequence of the sexually transmitted pathogen Trichomonas vaginalis.</title>
        <authorList>
            <person name="Carlton J.M."/>
            <person name="Hirt R.P."/>
            <person name="Silva J.C."/>
            <person name="Delcher A.L."/>
            <person name="Schatz M."/>
            <person name="Zhao Q."/>
            <person name="Wortman J.R."/>
            <person name="Bidwell S.L."/>
            <person name="Alsmark U.C.M."/>
            <person name="Besteiro S."/>
            <person name="Sicheritz-Ponten T."/>
            <person name="Noel C.J."/>
            <person name="Dacks J.B."/>
            <person name="Foster P.G."/>
            <person name="Simillion C."/>
            <person name="Van de Peer Y."/>
            <person name="Miranda-Saavedra D."/>
            <person name="Barton G.J."/>
            <person name="Westrop G.D."/>
            <person name="Mueller S."/>
            <person name="Dessi D."/>
            <person name="Fiori P.L."/>
            <person name="Ren Q."/>
            <person name="Paulsen I."/>
            <person name="Zhang H."/>
            <person name="Bastida-Corcuera F.D."/>
            <person name="Simoes-Barbosa A."/>
            <person name="Brown M.T."/>
            <person name="Hayes R.D."/>
            <person name="Mukherjee M."/>
            <person name="Okumura C.Y."/>
            <person name="Schneider R."/>
            <person name="Smith A.J."/>
            <person name="Vanacova S."/>
            <person name="Villalvazo M."/>
            <person name="Haas B.J."/>
            <person name="Pertea M."/>
            <person name="Feldblyum T.V."/>
            <person name="Utterback T.R."/>
            <person name="Shu C.L."/>
            <person name="Osoegawa K."/>
            <person name="de Jong P.J."/>
            <person name="Hrdy I."/>
            <person name="Horvathova L."/>
            <person name="Zubacova Z."/>
            <person name="Dolezal P."/>
            <person name="Malik S.B."/>
            <person name="Logsdon J.M. Jr."/>
            <person name="Henze K."/>
            <person name="Gupta A."/>
            <person name="Wang C.C."/>
            <person name="Dunne R.L."/>
            <person name="Upcroft J.A."/>
            <person name="Upcroft P."/>
            <person name="White O."/>
            <person name="Salzberg S.L."/>
            <person name="Tang P."/>
            <person name="Chiu C.-H."/>
            <person name="Lee Y.-S."/>
            <person name="Embley T.M."/>
            <person name="Coombs G.H."/>
            <person name="Mottram J.C."/>
            <person name="Tachezy J."/>
            <person name="Fraser-Liggett C.M."/>
            <person name="Johnson P.J."/>
        </authorList>
    </citation>
    <scope>NUCLEOTIDE SEQUENCE [LARGE SCALE GENOMIC DNA]</scope>
    <source>
        <strain evidence="9">G3</strain>
    </source>
</reference>
<dbReference type="GO" id="GO:0003684">
    <property type="term" value="F:damaged DNA binding"/>
    <property type="evidence" value="ECO:0007669"/>
    <property type="project" value="UniProtKB-UniRule"/>
</dbReference>
<dbReference type="InterPro" id="IPR029071">
    <property type="entry name" value="Ubiquitin-like_domsf"/>
</dbReference>
<dbReference type="GO" id="GO:0043161">
    <property type="term" value="P:proteasome-mediated ubiquitin-dependent protein catabolic process"/>
    <property type="evidence" value="ECO:0000318"/>
    <property type="project" value="GO_Central"/>
</dbReference>
<dbReference type="Gene3D" id="1.10.8.10">
    <property type="entry name" value="DNA helicase RuvA subunit, C-terminal domain"/>
    <property type="match status" value="2"/>
</dbReference>
<evidence type="ECO:0000256" key="2">
    <source>
        <dbReference type="ARBA" id="ARBA00022763"/>
    </source>
</evidence>
<dbReference type="Pfam" id="PF00627">
    <property type="entry name" value="UBA"/>
    <property type="match status" value="1"/>
</dbReference>
<keyword evidence="2 5" id="KW-0227">DNA damage</keyword>
<dbReference type="GO" id="GO:0005829">
    <property type="term" value="C:cytosol"/>
    <property type="evidence" value="ECO:0000318"/>
    <property type="project" value="GO_Central"/>
</dbReference>
<evidence type="ECO:0000313" key="9">
    <source>
        <dbReference type="EMBL" id="EAY14571.1"/>
    </source>
</evidence>
<proteinExistence type="inferred from homology"/>
<feature type="compositionally biased region" description="Acidic residues" evidence="6">
    <location>
        <begin position="197"/>
        <end position="216"/>
    </location>
</feature>
<dbReference type="FunCoup" id="A2DY94">
    <property type="interactions" value="738"/>
</dbReference>
<feature type="region of interest" description="Disordered" evidence="6">
    <location>
        <begin position="72"/>
        <end position="125"/>
    </location>
</feature>
<dbReference type="InterPro" id="IPR036353">
    <property type="entry name" value="XPC-bd_sf"/>
</dbReference>
<organism evidence="9 10">
    <name type="scientific">Trichomonas vaginalis (strain ATCC PRA-98 / G3)</name>
    <dbReference type="NCBI Taxonomy" id="412133"/>
    <lineage>
        <taxon>Eukaryota</taxon>
        <taxon>Metamonada</taxon>
        <taxon>Parabasalia</taxon>
        <taxon>Trichomonadida</taxon>
        <taxon>Trichomonadidae</taxon>
        <taxon>Trichomonas</taxon>
    </lineage>
</organism>
<keyword evidence="10" id="KW-1185">Reference proteome</keyword>
<dbReference type="Pfam" id="PF00240">
    <property type="entry name" value="ubiquitin"/>
    <property type="match status" value="1"/>
</dbReference>
<reference evidence="9" key="1">
    <citation type="submission" date="2006-10" db="EMBL/GenBank/DDBJ databases">
        <authorList>
            <person name="Amadeo P."/>
            <person name="Zhao Q."/>
            <person name="Wortman J."/>
            <person name="Fraser-Liggett C."/>
            <person name="Carlton J."/>
        </authorList>
    </citation>
    <scope>NUCLEOTIDE SEQUENCE</scope>
    <source>
        <strain evidence="9">G3</strain>
    </source>
</reference>
<dbReference type="PANTHER" id="PTHR10621:SF0">
    <property type="entry name" value="UV EXCISION REPAIR PROTEIN RAD23"/>
    <property type="match status" value="1"/>
</dbReference>
<dbReference type="InParanoid" id="A2DY94"/>
<dbReference type="SMART" id="SM00165">
    <property type="entry name" value="UBA"/>
    <property type="match status" value="2"/>
</dbReference>
<comment type="function">
    <text evidence="5">Multiubiquitin chain receptor involved in modulation of proteasomal degradation. Involved in nucleotide excision repair.</text>
</comment>
<feature type="domain" description="Ubiquitin-like" evidence="8">
    <location>
        <begin position="1"/>
        <end position="76"/>
    </location>
</feature>
<dbReference type="FunFam" id="3.10.20.90:FF:000495">
    <property type="entry name" value="Ubiquitin family protein"/>
    <property type="match status" value="1"/>
</dbReference>
<dbReference type="PROSITE" id="PS50030">
    <property type="entry name" value="UBA"/>
    <property type="match status" value="1"/>
</dbReference>
<dbReference type="GO" id="GO:0031593">
    <property type="term" value="F:polyubiquitin modification-dependent protein binding"/>
    <property type="evidence" value="ECO:0000318"/>
    <property type="project" value="GO_Central"/>
</dbReference>
<dbReference type="eggNOG" id="KOG0011">
    <property type="taxonomic scope" value="Eukaryota"/>
</dbReference>
<dbReference type="Pfam" id="PF09280">
    <property type="entry name" value="XPC-binding"/>
    <property type="match status" value="1"/>
</dbReference>
<keyword evidence="5" id="KW-0963">Cytoplasm</keyword>
<dbReference type="EMBL" id="DS113268">
    <property type="protein sequence ID" value="EAY14571.1"/>
    <property type="molecule type" value="Genomic_DNA"/>
</dbReference>
<dbReference type="VEuPathDB" id="TrichDB:TVAGG3_0281480"/>
<protein>
    <recommendedName>
        <fullName evidence="5">UV excision repair protein RAD23</fullName>
    </recommendedName>
</protein>
<dbReference type="OMA" id="VACCVRI"/>